<reference evidence="3 4" key="1">
    <citation type="submission" date="2017-09" db="EMBL/GenBank/DDBJ databases">
        <authorList>
            <consortium name="International Durum Wheat Genome Sequencing Consortium (IDWGSC)"/>
            <person name="Milanesi L."/>
        </authorList>
    </citation>
    <scope>NUCLEOTIDE SEQUENCE [LARGE SCALE GENOMIC DNA]</scope>
    <source>
        <strain evidence="4">cv. Svevo</strain>
    </source>
</reference>
<dbReference type="Gramene" id="TRITD7Bv1G186760.1">
    <property type="protein sequence ID" value="TRITD7Bv1G186760.1"/>
    <property type="gene ID" value="TRITD7Bv1G186760"/>
</dbReference>
<evidence type="ECO:0000259" key="2">
    <source>
        <dbReference type="Pfam" id="PF20241"/>
    </source>
</evidence>
<dbReference type="AlphaFoldDB" id="A0A9R1A9A8"/>
<dbReference type="InterPro" id="IPR046533">
    <property type="entry name" value="DUF6598"/>
</dbReference>
<sequence>MAGGDFPPVAVATGRDREADEQLLKKQKPEPEQPQPQPAAEEAVGVNPLSPRYSEYDPKQREHVYTRFCFDPRLDLNKESPYGPMRHTHKTFGEGFPLSHSANILSVKIVSSDYGYPLNVYGTVIARDDLDRKCVYLFRRDKKNRQSITSEDNSLILTGPKRGLALCGSLFFEINLKVKDVHGREVKDERLSKGMLQINGIIRQTSNFEYGVETDMLVSMHSTLEMNFAFVRDAVEGTVGIRILEGPVDFHGKIIATTTRVLCETVLHDSRANGLLTAGNNQVMQTACRVVCVSVGEMLLVTVAPEGGDELSHHTVRFASKLNLLCQREHGVW</sequence>
<dbReference type="Proteomes" id="UP000324705">
    <property type="component" value="Chromosome 7B"/>
</dbReference>
<protein>
    <recommendedName>
        <fullName evidence="2">DUF6598 domain-containing protein</fullName>
    </recommendedName>
</protein>
<feature type="region of interest" description="Disordered" evidence="1">
    <location>
        <begin position="1"/>
        <end position="57"/>
    </location>
</feature>
<evidence type="ECO:0000313" key="3">
    <source>
        <dbReference type="EMBL" id="VAI91545.1"/>
    </source>
</evidence>
<dbReference type="OMA" id="LNIHAHN"/>
<evidence type="ECO:0000313" key="4">
    <source>
        <dbReference type="Proteomes" id="UP000324705"/>
    </source>
</evidence>
<dbReference type="Pfam" id="PF20241">
    <property type="entry name" value="DUF6598"/>
    <property type="match status" value="1"/>
</dbReference>
<feature type="domain" description="DUF6598" evidence="2">
    <location>
        <begin position="102"/>
        <end position="330"/>
    </location>
</feature>
<gene>
    <name evidence="3" type="ORF">TRITD_7Bv1G186760</name>
</gene>
<feature type="compositionally biased region" description="Basic and acidic residues" evidence="1">
    <location>
        <begin position="14"/>
        <end position="31"/>
    </location>
</feature>
<proteinExistence type="predicted"/>
<keyword evidence="4" id="KW-1185">Reference proteome</keyword>
<dbReference type="EMBL" id="LT934124">
    <property type="protein sequence ID" value="VAI91545.1"/>
    <property type="molecule type" value="Genomic_DNA"/>
</dbReference>
<accession>A0A9R1A9A8</accession>
<organism evidence="3 4">
    <name type="scientific">Triticum turgidum subsp. durum</name>
    <name type="common">Durum wheat</name>
    <name type="synonym">Triticum durum</name>
    <dbReference type="NCBI Taxonomy" id="4567"/>
    <lineage>
        <taxon>Eukaryota</taxon>
        <taxon>Viridiplantae</taxon>
        <taxon>Streptophyta</taxon>
        <taxon>Embryophyta</taxon>
        <taxon>Tracheophyta</taxon>
        <taxon>Spermatophyta</taxon>
        <taxon>Magnoliopsida</taxon>
        <taxon>Liliopsida</taxon>
        <taxon>Poales</taxon>
        <taxon>Poaceae</taxon>
        <taxon>BOP clade</taxon>
        <taxon>Pooideae</taxon>
        <taxon>Triticodae</taxon>
        <taxon>Triticeae</taxon>
        <taxon>Triticinae</taxon>
        <taxon>Triticum</taxon>
    </lineage>
</organism>
<evidence type="ECO:0000256" key="1">
    <source>
        <dbReference type="SAM" id="MobiDB-lite"/>
    </source>
</evidence>
<name>A0A9R1A9A8_TRITD</name>
<dbReference type="PANTHER" id="PTHR33065">
    <property type="entry name" value="OS07G0486400 PROTEIN"/>
    <property type="match status" value="1"/>
</dbReference>
<dbReference type="PANTHER" id="PTHR33065:SF92">
    <property type="entry name" value="DUF6598 DOMAIN-CONTAINING PROTEIN"/>
    <property type="match status" value="1"/>
</dbReference>